<evidence type="ECO:0000313" key="2">
    <source>
        <dbReference type="Proteomes" id="UP000198406"/>
    </source>
</evidence>
<accession>A0A1Z5JU49</accession>
<keyword evidence="2" id="KW-1185">Reference proteome</keyword>
<evidence type="ECO:0000313" key="1">
    <source>
        <dbReference type="EMBL" id="GAX17550.1"/>
    </source>
</evidence>
<comment type="caution">
    <text evidence="1">The sequence shown here is derived from an EMBL/GenBank/DDBJ whole genome shotgun (WGS) entry which is preliminary data.</text>
</comment>
<dbReference type="OrthoDB" id="57303at2759"/>
<dbReference type="Proteomes" id="UP000198406">
    <property type="component" value="Unassembled WGS sequence"/>
</dbReference>
<dbReference type="EMBL" id="BDSP01000118">
    <property type="protein sequence ID" value="GAX17550.1"/>
    <property type="molecule type" value="Genomic_DNA"/>
</dbReference>
<dbReference type="AlphaFoldDB" id="A0A1Z5JU49"/>
<sequence>MGDIGKPWYPADYGDWLSFDEAQKQSHGGIEWWCWPGREDEWLAPEQHRPDSPVNKPVFAKAGHMYFGKWEKHETEDWYMWHGFGIYYRHNGEIFIGDWYKGKLCGLGHRLWSPYAENWTENVKQGSVIQENGVGKPFLYVGRFVDNWKHDKAATAILKDGTTRVGPWEYNQPVGDWWKDHLVLKRTYEVDRLLAFATKKIDTEESDEANLASPSLMAKSILLGNMVSNKADEHPISVEEAMDFSVKESDQQQTPKLQRLGRYARLQTSDFPRPSSPEIEITFTDEYEVPNPVYDKAQVAALTEWLTNSVIGNGADFCEMERYARELLVMGLHSEALIKETCSTFDVICWRWMKPYHRKVLLRWVQMNCADNQFQCQLNWITEWLADSVIGYDADPLEMGYYARKLFVRGHHSIAAIQDKIRSEDVDSFEWMKPMHKRLFLSRYKHSRT</sequence>
<protein>
    <submittedName>
        <fullName evidence="1">Uncharacterized protein</fullName>
    </submittedName>
</protein>
<proteinExistence type="predicted"/>
<organism evidence="1 2">
    <name type="scientific">Fistulifera solaris</name>
    <name type="common">Oleaginous diatom</name>
    <dbReference type="NCBI Taxonomy" id="1519565"/>
    <lineage>
        <taxon>Eukaryota</taxon>
        <taxon>Sar</taxon>
        <taxon>Stramenopiles</taxon>
        <taxon>Ochrophyta</taxon>
        <taxon>Bacillariophyta</taxon>
        <taxon>Bacillariophyceae</taxon>
        <taxon>Bacillariophycidae</taxon>
        <taxon>Naviculales</taxon>
        <taxon>Naviculaceae</taxon>
        <taxon>Fistulifera</taxon>
    </lineage>
</organism>
<dbReference type="SUPFAM" id="SSF82185">
    <property type="entry name" value="Histone H3 K4-specific methyltransferase SET7/9 N-terminal domain"/>
    <property type="match status" value="1"/>
</dbReference>
<gene>
    <name evidence="1" type="ORF">FisN_18Lh200</name>
</gene>
<name>A0A1Z5JU49_FISSO</name>
<reference evidence="1 2" key="1">
    <citation type="journal article" date="2015" name="Plant Cell">
        <title>Oil accumulation by the oleaginous diatom Fistulifera solaris as revealed by the genome and transcriptome.</title>
        <authorList>
            <person name="Tanaka T."/>
            <person name="Maeda Y."/>
            <person name="Veluchamy A."/>
            <person name="Tanaka M."/>
            <person name="Abida H."/>
            <person name="Marechal E."/>
            <person name="Bowler C."/>
            <person name="Muto M."/>
            <person name="Sunaga Y."/>
            <person name="Tanaka M."/>
            <person name="Yoshino T."/>
            <person name="Taniguchi T."/>
            <person name="Fukuda Y."/>
            <person name="Nemoto M."/>
            <person name="Matsumoto M."/>
            <person name="Wong P.S."/>
            <person name="Aburatani S."/>
            <person name="Fujibuchi W."/>
        </authorList>
    </citation>
    <scope>NUCLEOTIDE SEQUENCE [LARGE SCALE GENOMIC DNA]</scope>
    <source>
        <strain evidence="1 2">JPCC DA0580</strain>
    </source>
</reference>
<dbReference type="InParanoid" id="A0A1Z5JU49"/>